<gene>
    <name evidence="2" type="ORF">PL9214490263</name>
</gene>
<dbReference type="Pfam" id="PF01551">
    <property type="entry name" value="Peptidase_M23"/>
    <property type="match status" value="1"/>
</dbReference>
<dbReference type="InterPro" id="IPR050570">
    <property type="entry name" value="Cell_wall_metabolism_enzyme"/>
</dbReference>
<dbReference type="RefSeq" id="WP_072719418.1">
    <property type="nucleotide sequence ID" value="NZ_LN889801.1"/>
</dbReference>
<reference evidence="3" key="1">
    <citation type="submission" date="2015-10" db="EMBL/GenBank/DDBJ databases">
        <authorList>
            <person name="Regsiter A."/>
            <person name="william w."/>
        </authorList>
    </citation>
    <scope>NUCLEOTIDE SEQUENCE [LARGE SCALE GENOMIC DNA]</scope>
</reference>
<organism evidence="2 3">
    <name type="scientific">Planktothrix tepida PCC 9214</name>
    <dbReference type="NCBI Taxonomy" id="671072"/>
    <lineage>
        <taxon>Bacteria</taxon>
        <taxon>Bacillati</taxon>
        <taxon>Cyanobacteriota</taxon>
        <taxon>Cyanophyceae</taxon>
        <taxon>Oscillatoriophycideae</taxon>
        <taxon>Oscillatoriales</taxon>
        <taxon>Microcoleaceae</taxon>
        <taxon>Planktothrix</taxon>
    </lineage>
</organism>
<evidence type="ECO:0000313" key="2">
    <source>
        <dbReference type="EMBL" id="CUR32716.1"/>
    </source>
</evidence>
<accession>A0A1J1LLA8</accession>
<dbReference type="InterPro" id="IPR016047">
    <property type="entry name" value="M23ase_b-sheet_dom"/>
</dbReference>
<evidence type="ECO:0000259" key="1">
    <source>
        <dbReference type="Pfam" id="PF01551"/>
    </source>
</evidence>
<protein>
    <submittedName>
        <fullName evidence="2">Peptidase M23</fullName>
    </submittedName>
</protein>
<dbReference type="AlphaFoldDB" id="A0A1J1LLA8"/>
<keyword evidence="3" id="KW-1185">Reference proteome</keyword>
<dbReference type="STRING" id="671072.PL9214490263"/>
<name>A0A1J1LLA8_9CYAN</name>
<feature type="domain" description="M23ase beta-sheet core" evidence="1">
    <location>
        <begin position="100"/>
        <end position="224"/>
    </location>
</feature>
<evidence type="ECO:0000313" key="3">
    <source>
        <dbReference type="Proteomes" id="UP000184315"/>
    </source>
</evidence>
<dbReference type="SUPFAM" id="SSF51261">
    <property type="entry name" value="Duplicated hybrid motif"/>
    <property type="match status" value="1"/>
</dbReference>
<dbReference type="InterPro" id="IPR011055">
    <property type="entry name" value="Dup_hybrid_motif"/>
</dbReference>
<dbReference type="PANTHER" id="PTHR21666:SF270">
    <property type="entry name" value="MUREIN HYDROLASE ACTIVATOR ENVC"/>
    <property type="match status" value="1"/>
</dbReference>
<dbReference type="Gene3D" id="2.70.70.10">
    <property type="entry name" value="Glucose Permease (Domain IIA)"/>
    <property type="match status" value="1"/>
</dbReference>
<dbReference type="PROSITE" id="PS51257">
    <property type="entry name" value="PROKAR_LIPOPROTEIN"/>
    <property type="match status" value="1"/>
</dbReference>
<dbReference type="GO" id="GO:0004222">
    <property type="term" value="F:metalloendopeptidase activity"/>
    <property type="evidence" value="ECO:0007669"/>
    <property type="project" value="TreeGrafter"/>
</dbReference>
<dbReference type="PANTHER" id="PTHR21666">
    <property type="entry name" value="PEPTIDASE-RELATED"/>
    <property type="match status" value="1"/>
</dbReference>
<sequence length="368" mass="40172">MRISNAKKYGVAFFLTLGLMVLVSCWSPNVTQTAESSLQHAQTLAEGMTQQLITQTPQTPRFGQPIDCQLGEDCFILLYPDRDPSPNAVDFGCGRQTYDGHQGTDFAIPDEQAMARGVPVVASAAGTVLRVRDGVVDKRIAQEADKTAVEGTECGNGVVIDHRSVPNGAGWETQYCHLRQGSLRVKPGDTVEKGTILGSVGASGLASFPHVHLTIRYNGEVIDPFVGPGATAGCNVSRNPIWEQSLAYIPTGLIRAGFSTQPPTMDELWQGKFNETILPQDSPALLFWVQVYGVLTGDKMIFNLYDSQGIKVVNNESFVNESSKTWIGYVGKKNNPQSPLTPGTWKAEYQLIRGDRTLVKVQRQLQLE</sequence>
<dbReference type="CDD" id="cd12797">
    <property type="entry name" value="M23_peptidase"/>
    <property type="match status" value="1"/>
</dbReference>
<dbReference type="Proteomes" id="UP000184315">
    <property type="component" value="Unassembled WGS sequence"/>
</dbReference>
<proteinExistence type="predicted"/>
<dbReference type="EMBL" id="CZDF01000154">
    <property type="protein sequence ID" value="CUR32716.1"/>
    <property type="molecule type" value="Genomic_DNA"/>
</dbReference>